<protein>
    <submittedName>
        <fullName evidence="2">Uncharacterized protein</fullName>
    </submittedName>
</protein>
<evidence type="ECO:0000313" key="3">
    <source>
        <dbReference type="Proteomes" id="UP000042738"/>
    </source>
</evidence>
<reference evidence="2 3" key="1">
    <citation type="journal article" date="2014" name="Genome Announc.">
        <title>Whole-Genome Sequence of Serratia symbiotica Strain CWBI-2.3T, a Free-Living Symbiont of the Black Bean Aphid Aphis fabae.</title>
        <authorList>
            <person name="Foray V."/>
            <person name="Grigorescu A.S."/>
            <person name="Sabri A."/>
            <person name="Haubruge E."/>
            <person name="Lognay G."/>
            <person name="Francis F."/>
            <person name="Fauconnier M.L."/>
            <person name="Hance T."/>
            <person name="Thonart P."/>
        </authorList>
    </citation>
    <scope>NUCLEOTIDE SEQUENCE [LARGE SCALE GENOMIC DNA]</scope>
    <source>
        <strain evidence="2">CWBI-2.3</strain>
    </source>
</reference>
<dbReference type="GeneID" id="93738076"/>
<evidence type="ECO:0000313" key="2">
    <source>
        <dbReference type="EMBL" id="QLH64198.1"/>
    </source>
</evidence>
<organism evidence="2 3">
    <name type="scientific">Serratia symbiotica</name>
    <dbReference type="NCBI Taxonomy" id="138074"/>
    <lineage>
        <taxon>Bacteria</taxon>
        <taxon>Pseudomonadati</taxon>
        <taxon>Pseudomonadota</taxon>
        <taxon>Gammaproteobacteria</taxon>
        <taxon>Enterobacterales</taxon>
        <taxon>Yersiniaceae</taxon>
        <taxon>Serratia</taxon>
    </lineage>
</organism>
<sequence length="130" mass="14803">MKKATLFFFFPLFFVINIASATVDCANLKLKINAENKSFYQGLVQKILTEKVSTNQIDVSEVLANKEWLAIFASTKTSEPGVFFFKNKEFIDVWGGLVEQDEKPDVLKWTQGIHAPGMLTQCFFEEIVIQ</sequence>
<keyword evidence="1" id="KW-0732">Signal</keyword>
<name>A0A7D5SU97_9GAMM</name>
<dbReference type="EMBL" id="CP050855">
    <property type="protein sequence ID" value="QLH64198.1"/>
    <property type="molecule type" value="Genomic_DNA"/>
</dbReference>
<proteinExistence type="predicted"/>
<gene>
    <name evidence="2" type="ORF">SYMBAF_16480</name>
</gene>
<feature type="chain" id="PRO_5028320230" evidence="1">
    <location>
        <begin position="22"/>
        <end position="130"/>
    </location>
</feature>
<feature type="signal peptide" evidence="1">
    <location>
        <begin position="1"/>
        <end position="21"/>
    </location>
</feature>
<dbReference type="RefSeq" id="WP_040264120.1">
    <property type="nucleotide sequence ID" value="NZ_CP050855.1"/>
</dbReference>
<evidence type="ECO:0000256" key="1">
    <source>
        <dbReference type="SAM" id="SignalP"/>
    </source>
</evidence>
<accession>A0A7D5SU97</accession>
<dbReference type="Proteomes" id="UP000042738">
    <property type="component" value="Chromosome"/>
</dbReference>
<dbReference type="AlphaFoldDB" id="A0A7D5SU97"/>